<proteinExistence type="predicted"/>
<gene>
    <name evidence="2" type="ORF">GCM10011322_00090</name>
</gene>
<keyword evidence="3" id="KW-1185">Reference proteome</keyword>
<keyword evidence="1" id="KW-0472">Membrane</keyword>
<dbReference type="Proteomes" id="UP000600449">
    <property type="component" value="Unassembled WGS sequence"/>
</dbReference>
<dbReference type="AlphaFoldDB" id="A0A917Q3J0"/>
<evidence type="ECO:0000313" key="3">
    <source>
        <dbReference type="Proteomes" id="UP000600449"/>
    </source>
</evidence>
<protein>
    <submittedName>
        <fullName evidence="2">DUF1254 domain-containing protein</fullName>
    </submittedName>
</protein>
<dbReference type="EMBL" id="BMMF01000001">
    <property type="protein sequence ID" value="GGK17419.1"/>
    <property type="molecule type" value="Genomic_DNA"/>
</dbReference>
<evidence type="ECO:0000256" key="1">
    <source>
        <dbReference type="SAM" id="Phobius"/>
    </source>
</evidence>
<accession>A0A917Q3J0</accession>
<comment type="caution">
    <text evidence="2">The sequence shown here is derived from an EMBL/GenBank/DDBJ whole genome shotgun (WGS) entry which is preliminary data.</text>
</comment>
<feature type="transmembrane region" description="Helical" evidence="1">
    <location>
        <begin position="21"/>
        <end position="45"/>
    </location>
</feature>
<dbReference type="RefSeq" id="WP_244645036.1">
    <property type="nucleotide sequence ID" value="NZ_BMMF01000001.1"/>
</dbReference>
<organism evidence="2 3">
    <name type="scientific">Salinarimonas ramus</name>
    <dbReference type="NCBI Taxonomy" id="690164"/>
    <lineage>
        <taxon>Bacteria</taxon>
        <taxon>Pseudomonadati</taxon>
        <taxon>Pseudomonadota</taxon>
        <taxon>Alphaproteobacteria</taxon>
        <taxon>Hyphomicrobiales</taxon>
        <taxon>Salinarimonadaceae</taxon>
        <taxon>Salinarimonas</taxon>
    </lineage>
</organism>
<keyword evidence="1" id="KW-0812">Transmembrane</keyword>
<name>A0A917Q3J0_9HYPH</name>
<keyword evidence="1" id="KW-1133">Transmembrane helix</keyword>
<evidence type="ECO:0000313" key="2">
    <source>
        <dbReference type="EMBL" id="GGK17419.1"/>
    </source>
</evidence>
<sequence>MRPRSRAILDSLGRNVGKLALATTIAIVLAAMTHIAAILMLPWLARQDAYARLAPTASAENAVLVAAPRAGGFGEVDAPLPETWLPLHDPALAVGACAYDLADGPLRVSAPDGALFQTISLHARGAGAYYAITDRAAVRGRLELVVATRDQLDAILAEEAAAQVETGPADAFGDLRVVAPTREGFVLVRTLAAFPSEAPLAEALVEAVSCTIEPL</sequence>
<reference evidence="2 3" key="1">
    <citation type="journal article" date="2014" name="Int. J. Syst. Evol. Microbiol.">
        <title>Complete genome sequence of Corynebacterium casei LMG S-19264T (=DSM 44701T), isolated from a smear-ripened cheese.</title>
        <authorList>
            <consortium name="US DOE Joint Genome Institute (JGI-PGF)"/>
            <person name="Walter F."/>
            <person name="Albersmeier A."/>
            <person name="Kalinowski J."/>
            <person name="Ruckert C."/>
        </authorList>
    </citation>
    <scope>NUCLEOTIDE SEQUENCE [LARGE SCALE GENOMIC DNA]</scope>
    <source>
        <strain evidence="2 3">CGMCC 1.9161</strain>
    </source>
</reference>